<dbReference type="InterPro" id="IPR045582">
    <property type="entry name" value="Trehalase-like_N"/>
</dbReference>
<dbReference type="InterPro" id="IPR011613">
    <property type="entry name" value="GH15-like"/>
</dbReference>
<feature type="domain" description="Trehalase-like N-terminal" evidence="2">
    <location>
        <begin position="10"/>
        <end position="99"/>
    </location>
</feature>
<comment type="caution">
    <text evidence="3">The sequence shown here is derived from an EMBL/GenBank/DDBJ whole genome shotgun (WGS) entry which is preliminary data.</text>
</comment>
<dbReference type="Pfam" id="PF19291">
    <property type="entry name" value="TREH_N"/>
    <property type="match status" value="1"/>
</dbReference>
<dbReference type="PANTHER" id="PTHR31616:SF0">
    <property type="entry name" value="GLUCAN 1,4-ALPHA-GLUCOSIDASE"/>
    <property type="match status" value="1"/>
</dbReference>
<dbReference type="PANTHER" id="PTHR31616">
    <property type="entry name" value="TREHALASE"/>
    <property type="match status" value="1"/>
</dbReference>
<dbReference type="AlphaFoldDB" id="A0A917MF31"/>
<protein>
    <submittedName>
        <fullName evidence="3">Glucoamylase</fullName>
    </submittedName>
</protein>
<reference evidence="3" key="2">
    <citation type="submission" date="2020-09" db="EMBL/GenBank/DDBJ databases">
        <authorList>
            <person name="Sun Q."/>
            <person name="Zhou Y."/>
        </authorList>
    </citation>
    <scope>NUCLEOTIDE SEQUENCE</scope>
    <source>
        <strain evidence="3">CGMCC 1.12195</strain>
    </source>
</reference>
<gene>
    <name evidence="3" type="ORF">GCM10007415_41480</name>
</gene>
<dbReference type="Pfam" id="PF00723">
    <property type="entry name" value="Glyco_hydro_15"/>
    <property type="match status" value="1"/>
</dbReference>
<accession>A0A917MF31</accession>
<sequence length="595" mass="68277">MENRHVYQSGIIGNCAYLAHVQKDSNISWLCWPSFDSSFIFGGLLDSKRGGRFSIQPIGEFTSKQYYIENTNVLRTEITTADGSYRITDFAPRYRQYERYFKPLMLVRKIEPLVGRPRIRIICDPVSAYGQGSFNKFRGSNHVEFSNGIEQMRLTTDVPVSHFFGDEPFVLGETKYLVLTYGQPLEAPLERTAEHFLRETVNYWRTWIKHATISAFYQEAVIRSALVLKIHQYEDTGAIIAAGTTSLPEYPGSGRNWDYRYCWLRDSYYVITALNHIGQFEEMELYANYITNITHADVGRLQPLYGINGQSELTEHILDELAGYQGNKPVRIGNQAYEHIQNDVYGQAMIALLPLYTDYRFVFKERSDAGRWVDYILQKIEKTIDEKDAGIWEFRNFANHHCYSNLFQWAGSSAAHKIGTVIGDQKLIDRADALMKRASYHIEACYDAERGVYTNAVGSPHLDASTLQLIMMHYLDPSSEKARNHLKALERELKTPQGLFYRYLHSDDFGKPKSTFLICAFWHVEALACVGRLDEAVATFEKLLAYANHLMLFSEDVDESNGSQWGNFPQAYSHVGLMNAAYRISMKLDRPIFVG</sequence>
<keyword evidence="4" id="KW-1185">Reference proteome</keyword>
<evidence type="ECO:0000313" key="3">
    <source>
        <dbReference type="EMBL" id="GGH01135.1"/>
    </source>
</evidence>
<evidence type="ECO:0000259" key="1">
    <source>
        <dbReference type="Pfam" id="PF00723"/>
    </source>
</evidence>
<feature type="domain" description="GH15-like" evidence="1">
    <location>
        <begin position="217"/>
        <end position="582"/>
    </location>
</feature>
<reference evidence="3" key="1">
    <citation type="journal article" date="2014" name="Int. J. Syst. Evol. Microbiol.">
        <title>Complete genome sequence of Corynebacterium casei LMG S-19264T (=DSM 44701T), isolated from a smear-ripened cheese.</title>
        <authorList>
            <consortium name="US DOE Joint Genome Institute (JGI-PGF)"/>
            <person name="Walter F."/>
            <person name="Albersmeier A."/>
            <person name="Kalinowski J."/>
            <person name="Ruckert C."/>
        </authorList>
    </citation>
    <scope>NUCLEOTIDE SEQUENCE</scope>
    <source>
        <strain evidence="3">CGMCC 1.12195</strain>
    </source>
</reference>
<proteinExistence type="predicted"/>
<dbReference type="SUPFAM" id="SSF48208">
    <property type="entry name" value="Six-hairpin glycosidases"/>
    <property type="match status" value="1"/>
</dbReference>
<name>A0A917MF31_9SPHI</name>
<evidence type="ECO:0000259" key="2">
    <source>
        <dbReference type="Pfam" id="PF19291"/>
    </source>
</evidence>
<dbReference type="Proteomes" id="UP000660862">
    <property type="component" value="Unassembled WGS sequence"/>
</dbReference>
<dbReference type="GO" id="GO:0005975">
    <property type="term" value="P:carbohydrate metabolic process"/>
    <property type="evidence" value="ECO:0007669"/>
    <property type="project" value="InterPro"/>
</dbReference>
<organism evidence="3 4">
    <name type="scientific">Parapedobacter pyrenivorans</name>
    <dbReference type="NCBI Taxonomy" id="1305674"/>
    <lineage>
        <taxon>Bacteria</taxon>
        <taxon>Pseudomonadati</taxon>
        <taxon>Bacteroidota</taxon>
        <taxon>Sphingobacteriia</taxon>
        <taxon>Sphingobacteriales</taxon>
        <taxon>Sphingobacteriaceae</taxon>
        <taxon>Parapedobacter</taxon>
    </lineage>
</organism>
<dbReference type="Gene3D" id="1.50.10.10">
    <property type="match status" value="1"/>
</dbReference>
<dbReference type="RefSeq" id="WP_188508013.1">
    <property type="nucleotide sequence ID" value="NZ_BMER01000005.1"/>
</dbReference>
<evidence type="ECO:0000313" key="4">
    <source>
        <dbReference type="Proteomes" id="UP000660862"/>
    </source>
</evidence>
<dbReference type="InterPro" id="IPR012341">
    <property type="entry name" value="6hp_glycosidase-like_sf"/>
</dbReference>
<dbReference type="InterPro" id="IPR008928">
    <property type="entry name" value="6-hairpin_glycosidase_sf"/>
</dbReference>
<dbReference type="EMBL" id="BMER01000005">
    <property type="protein sequence ID" value="GGH01135.1"/>
    <property type="molecule type" value="Genomic_DNA"/>
</dbReference>
<dbReference type="GO" id="GO:0004553">
    <property type="term" value="F:hydrolase activity, hydrolyzing O-glycosyl compounds"/>
    <property type="evidence" value="ECO:0007669"/>
    <property type="project" value="UniProtKB-ARBA"/>
</dbReference>